<evidence type="ECO:0000259" key="5">
    <source>
        <dbReference type="PROSITE" id="PS51284"/>
    </source>
</evidence>
<dbReference type="SUPFAM" id="SSF56204">
    <property type="entry name" value="Hect, E3 ligase catalytic domain"/>
    <property type="match status" value="1"/>
</dbReference>
<feature type="region of interest" description="Disordered" evidence="3">
    <location>
        <begin position="137"/>
        <end position="160"/>
    </location>
</feature>
<gene>
    <name evidence="7" type="primary">LOC109486266</name>
</gene>
<accession>A0A6P5AUC8</accession>
<dbReference type="Pfam" id="PF03256">
    <property type="entry name" value="ANAPC10"/>
    <property type="match status" value="1"/>
</dbReference>
<proteinExistence type="predicted"/>
<dbReference type="SUPFAM" id="SSF49785">
    <property type="entry name" value="Galactose-binding domain-like"/>
    <property type="match status" value="1"/>
</dbReference>
<protein>
    <submittedName>
        <fullName evidence="7">E3 ubiquitin-protein ligase HECTD3-like</fullName>
    </submittedName>
</protein>
<evidence type="ECO:0000313" key="7">
    <source>
        <dbReference type="RefSeq" id="XP_019645591.1"/>
    </source>
</evidence>
<keyword evidence="1 2" id="KW-0833">Ubl conjugation pathway</keyword>
<dbReference type="KEGG" id="bbel:109486266"/>
<dbReference type="GeneID" id="109486266"/>
<organism evidence="6 7">
    <name type="scientific">Branchiostoma belcheri</name>
    <name type="common">Amphioxus</name>
    <dbReference type="NCBI Taxonomy" id="7741"/>
    <lineage>
        <taxon>Eukaryota</taxon>
        <taxon>Metazoa</taxon>
        <taxon>Chordata</taxon>
        <taxon>Cephalochordata</taxon>
        <taxon>Leptocardii</taxon>
        <taxon>Amphioxiformes</taxon>
        <taxon>Branchiostomatidae</taxon>
        <taxon>Branchiostoma</taxon>
    </lineage>
</organism>
<reference evidence="7" key="1">
    <citation type="submission" date="2025-08" db="UniProtKB">
        <authorList>
            <consortium name="RefSeq"/>
        </authorList>
    </citation>
    <scope>IDENTIFICATION</scope>
    <source>
        <tissue evidence="7">Gonad</tissue>
    </source>
</reference>
<evidence type="ECO:0000256" key="2">
    <source>
        <dbReference type="PROSITE-ProRule" id="PRU00104"/>
    </source>
</evidence>
<feature type="compositionally biased region" description="Basic and acidic residues" evidence="3">
    <location>
        <begin position="145"/>
        <end position="159"/>
    </location>
</feature>
<sequence length="855" mass="97630">MKVVELSAKMSIEACRRRLARVRCIRDCVNSFKDGLALPEPLCYVPEEVLYGKTAEGKPGTVQVMVYSRPSMKGRGGKVGEFSCGNDTRIAASGAELSNRDGEWIKIRQHTLEQLLPGKKVTEGWVLLHPAVSSSDETPTLTRIQQEEDKGKSSTHRELFGVSPPTLSRWEDVVEQVYAMKLGQVSKVAPCDVEAVDALRSPPTNWTLEYDEELSRFLYENGDHENENLGSVKQYVESLEVSSYRDEDNSDCLTDGDTETYWESDGSQGQHWIRLKMKRSTIVKKLMIGVEASDDNYTPNRIVVMGGELDSLVKLNDISVNDGFSGDLTVLENMTQHYPYIEIRIKDCKDDGIDTRIHGLKIKSSQERDLGLNRDFFTSDRLVRYPRLETVDPEKLYRRSLALYRFVSLLDSVMHYMVPKWEFSLGSLNCLEEVKQLLPLSTKRMGLIEMCLKESESPRPSSMPKLYINRRTATEHRTDPTKDPECKHAIFTQIFEGLKPRDKYEKPLNYRWPSKYDQWWECKFLSEGIIDQGGGFRDSLSDLAEELCPCSADAPVALPFFVRSPNQVEDTSNVNRDVYVPNPSCLEFAKYEWIGMLMGACLRGKENLVLDLPAFTWKRLVGEKVTWAQDYISVDSSEVKLLESIESISLDKTSFDQNFGVELTWTTVISNGQTVPLKPQGEDTAVGYEERHEYCRLVREKRMAESTEQENSMRHGLLKVVPQAVLDLLTWQELEHRVCGNPEISIEALRKTTYYEDLEQTDPRVKYLWEALNNFTNEDRSRFLRFVTGRRRLPAPLFICPDRGSDTVDALPESSTCSNTLYLPTYSSAKVAEEKIRYAAYNCIAIDTDMSPWEE</sequence>
<dbReference type="Gene3D" id="3.90.1750.10">
    <property type="entry name" value="Hect, E3 ligase catalytic domains"/>
    <property type="match status" value="1"/>
</dbReference>
<dbReference type="PANTHER" id="PTHR46654">
    <property type="entry name" value="E3 UBIQUITIN-PROTEIN LIGASE HECTD3"/>
    <property type="match status" value="1"/>
</dbReference>
<dbReference type="Gene3D" id="2.60.120.260">
    <property type="entry name" value="Galactose-binding domain-like"/>
    <property type="match status" value="1"/>
</dbReference>
<dbReference type="InterPro" id="IPR042469">
    <property type="entry name" value="HECTD3"/>
</dbReference>
<dbReference type="PROSITE" id="PS51284">
    <property type="entry name" value="DOC"/>
    <property type="match status" value="1"/>
</dbReference>
<dbReference type="Gene3D" id="3.30.2410.10">
    <property type="entry name" value="Hect, E3 ligase catalytic domain"/>
    <property type="match status" value="1"/>
</dbReference>
<dbReference type="InterPro" id="IPR000569">
    <property type="entry name" value="HECT_dom"/>
</dbReference>
<dbReference type="AlphaFoldDB" id="A0A6P5AUC8"/>
<dbReference type="InterPro" id="IPR035983">
    <property type="entry name" value="Hect_E3_ubiquitin_ligase"/>
</dbReference>
<feature type="active site" description="Glycyl thioester intermediate" evidence="2">
    <location>
        <position position="817"/>
    </location>
</feature>
<dbReference type="OrthoDB" id="8068875at2759"/>
<feature type="domain" description="HECT" evidence="4">
    <location>
        <begin position="523"/>
        <end position="851"/>
    </location>
</feature>
<evidence type="ECO:0000313" key="6">
    <source>
        <dbReference type="Proteomes" id="UP000515135"/>
    </source>
</evidence>
<dbReference type="PROSITE" id="PS50237">
    <property type="entry name" value="HECT"/>
    <property type="match status" value="1"/>
</dbReference>
<dbReference type="InterPro" id="IPR004939">
    <property type="entry name" value="APC_su10/DOC_dom"/>
</dbReference>
<dbReference type="Gene3D" id="3.30.2160.10">
    <property type="entry name" value="Hect, E3 ligase catalytic domain"/>
    <property type="match status" value="1"/>
</dbReference>
<evidence type="ECO:0000259" key="4">
    <source>
        <dbReference type="PROSITE" id="PS50237"/>
    </source>
</evidence>
<dbReference type="RefSeq" id="XP_019645591.1">
    <property type="nucleotide sequence ID" value="XM_019790032.1"/>
</dbReference>
<dbReference type="PANTHER" id="PTHR46654:SF1">
    <property type="entry name" value="E3 UBIQUITIN-PROTEIN LIGASE HECTD3"/>
    <property type="match status" value="1"/>
</dbReference>
<feature type="domain" description="DOC" evidence="5">
    <location>
        <begin position="209"/>
        <end position="389"/>
    </location>
</feature>
<dbReference type="GO" id="GO:0004842">
    <property type="term" value="F:ubiquitin-protein transferase activity"/>
    <property type="evidence" value="ECO:0007669"/>
    <property type="project" value="InterPro"/>
</dbReference>
<dbReference type="SMART" id="SM00119">
    <property type="entry name" value="HECTc"/>
    <property type="match status" value="1"/>
</dbReference>
<evidence type="ECO:0000256" key="1">
    <source>
        <dbReference type="ARBA" id="ARBA00022786"/>
    </source>
</evidence>
<dbReference type="SMART" id="SM01337">
    <property type="entry name" value="APC10"/>
    <property type="match status" value="1"/>
</dbReference>
<keyword evidence="6" id="KW-1185">Reference proteome</keyword>
<dbReference type="Proteomes" id="UP000515135">
    <property type="component" value="Unplaced"/>
</dbReference>
<dbReference type="InterPro" id="IPR008979">
    <property type="entry name" value="Galactose-bd-like_sf"/>
</dbReference>
<evidence type="ECO:0000256" key="3">
    <source>
        <dbReference type="SAM" id="MobiDB-lite"/>
    </source>
</evidence>
<name>A0A6P5AUC8_BRABE</name>
<dbReference type="CDD" id="cd08666">
    <property type="entry name" value="APC10-HECTD3"/>
    <property type="match status" value="1"/>
</dbReference>
<dbReference type="Pfam" id="PF00632">
    <property type="entry name" value="HECT"/>
    <property type="match status" value="1"/>
</dbReference>